<evidence type="ECO:0000313" key="7">
    <source>
        <dbReference type="EMBL" id="MDF2094663.1"/>
    </source>
</evidence>
<dbReference type="EMBL" id="JARHUD010000001">
    <property type="protein sequence ID" value="MDF2094663.1"/>
    <property type="molecule type" value="Genomic_DNA"/>
</dbReference>
<organism evidence="7 8">
    <name type="scientific">Aquibaculum arenosum</name>
    <dbReference type="NCBI Taxonomy" id="3032591"/>
    <lineage>
        <taxon>Bacteria</taxon>
        <taxon>Pseudomonadati</taxon>
        <taxon>Pseudomonadota</taxon>
        <taxon>Alphaproteobacteria</taxon>
        <taxon>Rhodospirillales</taxon>
        <taxon>Rhodovibrionaceae</taxon>
        <taxon>Aquibaculum</taxon>
    </lineage>
</organism>
<evidence type="ECO:0000256" key="3">
    <source>
        <dbReference type="ARBA" id="ARBA00022989"/>
    </source>
</evidence>
<dbReference type="Proteomes" id="UP001215503">
    <property type="component" value="Unassembled WGS sequence"/>
</dbReference>
<keyword evidence="3 5" id="KW-1133">Transmembrane helix</keyword>
<reference evidence="7 8" key="1">
    <citation type="submission" date="2023-03" db="EMBL/GenBank/DDBJ databases">
        <title>Fodinicurvata sp. CAU 1616 isolated from sea sendiment.</title>
        <authorList>
            <person name="Kim W."/>
        </authorList>
    </citation>
    <scope>NUCLEOTIDE SEQUENCE [LARGE SCALE GENOMIC DNA]</scope>
    <source>
        <strain evidence="7 8">CAU 1616</strain>
    </source>
</reference>
<feature type="domain" description="Lipopolysaccharide assembly protein A" evidence="6">
    <location>
        <begin position="23"/>
        <end position="87"/>
    </location>
</feature>
<name>A0ABT5YIB5_9PROT</name>
<evidence type="ECO:0000313" key="8">
    <source>
        <dbReference type="Proteomes" id="UP001215503"/>
    </source>
</evidence>
<evidence type="ECO:0000256" key="4">
    <source>
        <dbReference type="ARBA" id="ARBA00023136"/>
    </source>
</evidence>
<dbReference type="Pfam" id="PF06305">
    <property type="entry name" value="LapA_dom"/>
    <property type="match status" value="1"/>
</dbReference>
<comment type="caution">
    <text evidence="7">The sequence shown here is derived from an EMBL/GenBank/DDBJ whole genome shotgun (WGS) entry which is preliminary data.</text>
</comment>
<protein>
    <submittedName>
        <fullName evidence="7">LapA family protein</fullName>
    </submittedName>
</protein>
<keyword evidence="8" id="KW-1185">Reference proteome</keyword>
<gene>
    <name evidence="7" type="ORF">P2G67_01580</name>
</gene>
<evidence type="ECO:0000256" key="2">
    <source>
        <dbReference type="ARBA" id="ARBA00022692"/>
    </source>
</evidence>
<keyword evidence="4 5" id="KW-0472">Membrane</keyword>
<feature type="transmembrane region" description="Helical" evidence="5">
    <location>
        <begin position="40"/>
        <end position="65"/>
    </location>
</feature>
<evidence type="ECO:0000256" key="1">
    <source>
        <dbReference type="ARBA" id="ARBA00022475"/>
    </source>
</evidence>
<sequence length="104" mass="11816">MRRLSWIITIPLLVIAVVFAVVNRQPVAVQLWPFEITLQAPLFLVVLLAIFVGFVLGGIASWLAAGRKRRAQRDERERLRRLEHEVETLRRSRGQPALPASTGH</sequence>
<dbReference type="RefSeq" id="WP_275819335.1">
    <property type="nucleotide sequence ID" value="NZ_JARHUD010000001.1"/>
</dbReference>
<evidence type="ECO:0000256" key="5">
    <source>
        <dbReference type="SAM" id="Phobius"/>
    </source>
</evidence>
<accession>A0ABT5YIB5</accession>
<dbReference type="InterPro" id="IPR010445">
    <property type="entry name" value="LapA_dom"/>
</dbReference>
<proteinExistence type="predicted"/>
<keyword evidence="2 5" id="KW-0812">Transmembrane</keyword>
<evidence type="ECO:0000259" key="6">
    <source>
        <dbReference type="Pfam" id="PF06305"/>
    </source>
</evidence>
<keyword evidence="1" id="KW-1003">Cell membrane</keyword>